<dbReference type="AlphaFoldDB" id="A0A437MGW5"/>
<evidence type="ECO:0000256" key="2">
    <source>
        <dbReference type="ARBA" id="ARBA00022989"/>
    </source>
</evidence>
<dbReference type="InterPro" id="IPR011701">
    <property type="entry name" value="MFS"/>
</dbReference>
<evidence type="ECO:0000313" key="7">
    <source>
        <dbReference type="Proteomes" id="UP000282957"/>
    </source>
</evidence>
<dbReference type="InterPro" id="IPR020846">
    <property type="entry name" value="MFS_dom"/>
</dbReference>
<feature type="transmembrane region" description="Helical" evidence="4">
    <location>
        <begin position="68"/>
        <end position="87"/>
    </location>
</feature>
<evidence type="ECO:0000259" key="5">
    <source>
        <dbReference type="PROSITE" id="PS50850"/>
    </source>
</evidence>
<organism evidence="6 7">
    <name type="scientific">Rhodovarius crocodyli</name>
    <dbReference type="NCBI Taxonomy" id="1979269"/>
    <lineage>
        <taxon>Bacteria</taxon>
        <taxon>Pseudomonadati</taxon>
        <taxon>Pseudomonadota</taxon>
        <taxon>Alphaproteobacteria</taxon>
        <taxon>Acetobacterales</taxon>
        <taxon>Roseomonadaceae</taxon>
        <taxon>Rhodovarius</taxon>
    </lineage>
</organism>
<keyword evidence="7" id="KW-1185">Reference proteome</keyword>
<feature type="transmembrane region" description="Helical" evidence="4">
    <location>
        <begin position="37"/>
        <end position="56"/>
    </location>
</feature>
<feature type="transmembrane region" description="Helical" evidence="4">
    <location>
        <begin position="265"/>
        <end position="284"/>
    </location>
</feature>
<dbReference type="Gene3D" id="1.20.1250.20">
    <property type="entry name" value="MFS general substrate transporter like domains"/>
    <property type="match status" value="1"/>
</dbReference>
<keyword evidence="3 4" id="KW-0472">Membrane</keyword>
<evidence type="ECO:0000256" key="1">
    <source>
        <dbReference type="ARBA" id="ARBA00022692"/>
    </source>
</evidence>
<dbReference type="Proteomes" id="UP000282957">
    <property type="component" value="Unassembled WGS sequence"/>
</dbReference>
<dbReference type="EMBL" id="SACL01000003">
    <property type="protein sequence ID" value="RVT96900.1"/>
    <property type="molecule type" value="Genomic_DNA"/>
</dbReference>
<keyword evidence="2 4" id="KW-1133">Transmembrane helix</keyword>
<dbReference type="PROSITE" id="PS50850">
    <property type="entry name" value="MFS"/>
    <property type="match status" value="1"/>
</dbReference>
<dbReference type="OrthoDB" id="7278234at2"/>
<dbReference type="SUPFAM" id="SSF103473">
    <property type="entry name" value="MFS general substrate transporter"/>
    <property type="match status" value="1"/>
</dbReference>
<dbReference type="GO" id="GO:0022857">
    <property type="term" value="F:transmembrane transporter activity"/>
    <property type="evidence" value="ECO:0007669"/>
    <property type="project" value="InterPro"/>
</dbReference>
<dbReference type="PANTHER" id="PTHR23521:SF3">
    <property type="entry name" value="MFS TRANSPORTER"/>
    <property type="match status" value="1"/>
</dbReference>
<dbReference type="GO" id="GO:0005886">
    <property type="term" value="C:plasma membrane"/>
    <property type="evidence" value="ECO:0007669"/>
    <property type="project" value="TreeGrafter"/>
</dbReference>
<reference evidence="6 7" key="1">
    <citation type="submission" date="2019-01" db="EMBL/GenBank/DDBJ databases">
        <authorList>
            <person name="Chen W.-M."/>
        </authorList>
    </citation>
    <scope>NUCLEOTIDE SEQUENCE [LARGE SCALE GENOMIC DNA]</scope>
    <source>
        <strain evidence="6 7">CCP-6</strain>
    </source>
</reference>
<keyword evidence="1 4" id="KW-0812">Transmembrane</keyword>
<feature type="transmembrane region" description="Helical" evidence="4">
    <location>
        <begin position="206"/>
        <end position="232"/>
    </location>
</feature>
<name>A0A437MGW5_9PROT</name>
<feature type="transmembrane region" description="Helical" evidence="4">
    <location>
        <begin position="7"/>
        <end position="25"/>
    </location>
</feature>
<gene>
    <name evidence="6" type="ORF">EOD42_10890</name>
</gene>
<evidence type="ECO:0000256" key="3">
    <source>
        <dbReference type="ARBA" id="ARBA00023136"/>
    </source>
</evidence>
<feature type="transmembrane region" description="Helical" evidence="4">
    <location>
        <begin position="330"/>
        <end position="349"/>
    </location>
</feature>
<feature type="transmembrane region" description="Helical" evidence="4">
    <location>
        <begin position="167"/>
        <end position="185"/>
    </location>
</feature>
<accession>A0A437MGW5</accession>
<dbReference type="RefSeq" id="WP_127787547.1">
    <property type="nucleotide sequence ID" value="NZ_SACL01000003.1"/>
</dbReference>
<feature type="domain" description="Major facilitator superfamily (MFS) profile" evidence="5">
    <location>
        <begin position="1"/>
        <end position="377"/>
    </location>
</feature>
<dbReference type="InterPro" id="IPR036259">
    <property type="entry name" value="MFS_trans_sf"/>
</dbReference>
<dbReference type="Pfam" id="PF07690">
    <property type="entry name" value="MFS_1"/>
    <property type="match status" value="1"/>
</dbReference>
<sequence length="377" mass="37984">MNGPAARIGLMVFAAGLTTTLPLPLYVEYAGDAGKGALAAAFACYAGVLILTAPLLGPLPDRIGRRRCMVLGLLACAVSSLLLAIWPGLGSLALARVFQGLGMGCVANAAGAWAAELLERQGTAPEDASRQGAAVVAAGTSGSFGLGSVLTLLALMAWPAMRPPVTLPLHLLLFVLCIALALALPETRRGPPGPALRWPAFPRGTLASSLGMVPAWGLTGVAITTIPAALAAAGQPRAGAWAVSLMILTGLLAQGRTRRLPPGRALRLGMPLLVLGGGVMFWGAQGGGLLPLMLGAVIIGLAAHGLVYLGGLAAATIAAPDDRPRATAGFFLIAHVGFSAVPLLVGIGADLLGTGTALALMWAGVLISTAVLWRALP</sequence>
<dbReference type="PANTHER" id="PTHR23521">
    <property type="entry name" value="TRANSPORTER MFS SUPERFAMILY"/>
    <property type="match status" value="1"/>
</dbReference>
<feature type="transmembrane region" description="Helical" evidence="4">
    <location>
        <begin position="290"/>
        <end position="318"/>
    </location>
</feature>
<feature type="transmembrane region" description="Helical" evidence="4">
    <location>
        <begin position="135"/>
        <end position="161"/>
    </location>
</feature>
<comment type="caution">
    <text evidence="6">The sequence shown here is derived from an EMBL/GenBank/DDBJ whole genome shotgun (WGS) entry which is preliminary data.</text>
</comment>
<protein>
    <submittedName>
        <fullName evidence="6">MFS transporter</fullName>
    </submittedName>
</protein>
<evidence type="ECO:0000256" key="4">
    <source>
        <dbReference type="SAM" id="Phobius"/>
    </source>
</evidence>
<evidence type="ECO:0000313" key="6">
    <source>
        <dbReference type="EMBL" id="RVT96900.1"/>
    </source>
</evidence>
<proteinExistence type="predicted"/>
<feature type="transmembrane region" description="Helical" evidence="4">
    <location>
        <begin position="355"/>
        <end position="376"/>
    </location>
</feature>